<organism evidence="2 3">
    <name type="scientific">Scleropages formosus</name>
    <name type="common">Asian bonytongue</name>
    <name type="synonym">Osteoglossum formosum</name>
    <dbReference type="NCBI Taxonomy" id="113540"/>
    <lineage>
        <taxon>Eukaryota</taxon>
        <taxon>Metazoa</taxon>
        <taxon>Chordata</taxon>
        <taxon>Craniata</taxon>
        <taxon>Vertebrata</taxon>
        <taxon>Euteleostomi</taxon>
        <taxon>Actinopterygii</taxon>
        <taxon>Neopterygii</taxon>
        <taxon>Teleostei</taxon>
        <taxon>Osteoglossocephala</taxon>
        <taxon>Osteoglossomorpha</taxon>
        <taxon>Osteoglossiformes</taxon>
        <taxon>Osteoglossidae</taxon>
        <taxon>Scleropages</taxon>
    </lineage>
</organism>
<dbReference type="EMBL" id="JARO02007304">
    <property type="protein sequence ID" value="KPP64119.1"/>
    <property type="molecule type" value="Genomic_DNA"/>
</dbReference>
<comment type="caution">
    <text evidence="2">The sequence shown here is derived from an EMBL/GenBank/DDBJ whole genome shotgun (WGS) entry which is preliminary data.</text>
</comment>
<dbReference type="Proteomes" id="UP000034805">
    <property type="component" value="Unassembled WGS sequence"/>
</dbReference>
<evidence type="ECO:0000313" key="3">
    <source>
        <dbReference type="Proteomes" id="UP000034805"/>
    </source>
</evidence>
<sequence>MFTRDRTSSARGSAAPGRDPEHRRFTVEGCPTRESPLALELSPRKRLHSAGEAQCSSRPPPEGAGSVSVSEPGHLERREGKVNPCRQCLLKVGELKRQALALADPGSLKLWWRIPQQSTSPRCCGASTEELCEPRHRDAPLPTCCPVISTQSKLGSAYREPPGDFQNPSGAVAPLAHDPPGVHPPPVERDGQVYT</sequence>
<reference evidence="2 3" key="1">
    <citation type="submission" date="2015-08" db="EMBL/GenBank/DDBJ databases">
        <title>The genome of the Asian arowana (Scleropages formosus).</title>
        <authorList>
            <person name="Tan M.H."/>
            <person name="Gan H.M."/>
            <person name="Croft L.J."/>
            <person name="Austin C.M."/>
        </authorList>
    </citation>
    <scope>NUCLEOTIDE SEQUENCE [LARGE SCALE GENOMIC DNA]</scope>
    <source>
        <strain evidence="2">Aro1</strain>
    </source>
</reference>
<accession>A0A0P7U8Y4</accession>
<protein>
    <submittedName>
        <fullName evidence="2">Uncharacterized protein</fullName>
    </submittedName>
</protein>
<gene>
    <name evidence="2" type="ORF">Z043_117575</name>
</gene>
<feature type="compositionally biased region" description="Basic and acidic residues" evidence="1">
    <location>
        <begin position="186"/>
        <end position="195"/>
    </location>
</feature>
<evidence type="ECO:0000256" key="1">
    <source>
        <dbReference type="SAM" id="MobiDB-lite"/>
    </source>
</evidence>
<name>A0A0P7U8Y4_SCLFO</name>
<feature type="region of interest" description="Disordered" evidence="1">
    <location>
        <begin position="154"/>
        <end position="195"/>
    </location>
</feature>
<evidence type="ECO:0000313" key="2">
    <source>
        <dbReference type="EMBL" id="KPP64119.1"/>
    </source>
</evidence>
<proteinExistence type="predicted"/>
<dbReference type="AlphaFoldDB" id="A0A0P7U8Y4"/>
<feature type="region of interest" description="Disordered" evidence="1">
    <location>
        <begin position="1"/>
        <end position="78"/>
    </location>
</feature>